<dbReference type="Proteomes" id="UP000001817">
    <property type="component" value="Chromosome 1"/>
</dbReference>
<organism evidence="1 2">
    <name type="scientific">Paraburkholderia xenovorans (strain LB400)</name>
    <dbReference type="NCBI Taxonomy" id="266265"/>
    <lineage>
        <taxon>Bacteria</taxon>
        <taxon>Pseudomonadati</taxon>
        <taxon>Pseudomonadota</taxon>
        <taxon>Betaproteobacteria</taxon>
        <taxon>Burkholderiales</taxon>
        <taxon>Burkholderiaceae</taxon>
        <taxon>Paraburkholderia</taxon>
    </lineage>
</organism>
<name>Q13YD0_PARXL</name>
<accession>Q13YD0</accession>
<keyword evidence="2" id="KW-1185">Reference proteome</keyword>
<proteinExistence type="predicted"/>
<dbReference type="AlphaFoldDB" id="Q13YD0"/>
<dbReference type="PATRIC" id="fig|266265.5.peg.2482"/>
<evidence type="ECO:0000313" key="2">
    <source>
        <dbReference type="Proteomes" id="UP000001817"/>
    </source>
</evidence>
<protein>
    <submittedName>
        <fullName evidence="1">Uncharacterized protein</fullName>
    </submittedName>
</protein>
<dbReference type="KEGG" id="bxe:Bxe_A2059"/>
<evidence type="ECO:0000313" key="1">
    <source>
        <dbReference type="EMBL" id="ABE30909.1"/>
    </source>
</evidence>
<dbReference type="EMBL" id="CP000270">
    <property type="protein sequence ID" value="ABE30909.1"/>
    <property type="molecule type" value="Genomic_DNA"/>
</dbReference>
<reference evidence="1 2" key="1">
    <citation type="journal article" date="2006" name="Proc. Natl. Acad. Sci. U.S.A.">
        <title>Burkholderia xenovorans LB400 harbors a multi-replicon, 9.73-Mbp genome shaped for versatility.</title>
        <authorList>
            <person name="Chain P.S."/>
            <person name="Denef V.J."/>
            <person name="Konstantinidis K.T."/>
            <person name="Vergez L.M."/>
            <person name="Agullo L."/>
            <person name="Reyes V.L."/>
            <person name="Hauser L."/>
            <person name="Cordova M."/>
            <person name="Gomez L."/>
            <person name="Gonzalez M."/>
            <person name="Land M."/>
            <person name="Lao V."/>
            <person name="Larimer F."/>
            <person name="LiPuma J.J."/>
            <person name="Mahenthiralingam E."/>
            <person name="Malfatti S.A."/>
            <person name="Marx C.J."/>
            <person name="Parnell J.J."/>
            <person name="Ramette A."/>
            <person name="Richardson P."/>
            <person name="Seeger M."/>
            <person name="Smith D."/>
            <person name="Spilker T."/>
            <person name="Sul W.J."/>
            <person name="Tsoi T.V."/>
            <person name="Ulrich L.E."/>
            <person name="Zhulin I.B."/>
            <person name="Tiedje J.M."/>
        </authorList>
    </citation>
    <scope>NUCLEOTIDE SEQUENCE [LARGE SCALE GENOMIC DNA]</scope>
    <source>
        <strain evidence="1 2">LB400</strain>
    </source>
</reference>
<gene>
    <name evidence="1" type="ORF">Bxe_A2059</name>
</gene>
<sequence length="87" mass="9453">MTGGVAPDTQAVEHAVKKTQWRRGLRTRVGRLAVGSTGLRRSARRIAAAMPHGYIQLQSQSLPGNFSRSGGLSGLIVRFRVVRKQKG</sequence>